<dbReference type="Proteomes" id="UP000276133">
    <property type="component" value="Unassembled WGS sequence"/>
</dbReference>
<evidence type="ECO:0000313" key="1">
    <source>
        <dbReference type="EMBL" id="RNA30877.1"/>
    </source>
</evidence>
<sequence>MKLEIIYSGVPDFNVRNLPNFRNTTKFKNSDVIVTWCNIHSSNIFQSLLMTFRISTKYTTLKYVEN</sequence>
<protein>
    <submittedName>
        <fullName evidence="1">Uncharacterized protein</fullName>
    </submittedName>
</protein>
<organism evidence="1 2">
    <name type="scientific">Brachionus plicatilis</name>
    <name type="common">Marine rotifer</name>
    <name type="synonym">Brachionus muelleri</name>
    <dbReference type="NCBI Taxonomy" id="10195"/>
    <lineage>
        <taxon>Eukaryota</taxon>
        <taxon>Metazoa</taxon>
        <taxon>Spiralia</taxon>
        <taxon>Gnathifera</taxon>
        <taxon>Rotifera</taxon>
        <taxon>Eurotatoria</taxon>
        <taxon>Monogononta</taxon>
        <taxon>Pseudotrocha</taxon>
        <taxon>Ploima</taxon>
        <taxon>Brachionidae</taxon>
        <taxon>Brachionus</taxon>
    </lineage>
</organism>
<reference evidence="1 2" key="1">
    <citation type="journal article" date="2018" name="Sci. Rep.">
        <title>Genomic signatures of local adaptation to the degree of environmental predictability in rotifers.</title>
        <authorList>
            <person name="Franch-Gras L."/>
            <person name="Hahn C."/>
            <person name="Garcia-Roger E.M."/>
            <person name="Carmona M.J."/>
            <person name="Serra M."/>
            <person name="Gomez A."/>
        </authorList>
    </citation>
    <scope>NUCLEOTIDE SEQUENCE [LARGE SCALE GENOMIC DNA]</scope>
    <source>
        <strain evidence="1">HYR1</strain>
    </source>
</reference>
<name>A0A3M7S5G7_BRAPC</name>
<accession>A0A3M7S5G7</accession>
<gene>
    <name evidence="1" type="ORF">BpHYR1_001250</name>
</gene>
<dbReference type="AlphaFoldDB" id="A0A3M7S5G7"/>
<proteinExistence type="predicted"/>
<evidence type="ECO:0000313" key="2">
    <source>
        <dbReference type="Proteomes" id="UP000276133"/>
    </source>
</evidence>
<comment type="caution">
    <text evidence="1">The sequence shown here is derived from an EMBL/GenBank/DDBJ whole genome shotgun (WGS) entry which is preliminary data.</text>
</comment>
<dbReference type="EMBL" id="REGN01002032">
    <property type="protein sequence ID" value="RNA30877.1"/>
    <property type="molecule type" value="Genomic_DNA"/>
</dbReference>
<keyword evidence="2" id="KW-1185">Reference proteome</keyword>